<dbReference type="Proteomes" id="UP000602395">
    <property type="component" value="Unassembled WGS sequence"/>
</dbReference>
<evidence type="ECO:0000313" key="5">
    <source>
        <dbReference type="Proteomes" id="UP000602395"/>
    </source>
</evidence>
<name>A0ABR7W877_9ACTN</name>
<dbReference type="SUPFAM" id="SSF51161">
    <property type="entry name" value="Trimeric LpxA-like enzymes"/>
    <property type="match status" value="1"/>
</dbReference>
<evidence type="ECO:0000256" key="2">
    <source>
        <dbReference type="ARBA" id="ARBA00022679"/>
    </source>
</evidence>
<dbReference type="Pfam" id="PF00132">
    <property type="entry name" value="Hexapep"/>
    <property type="match status" value="1"/>
</dbReference>
<dbReference type="PROSITE" id="PS00101">
    <property type="entry name" value="HEXAPEP_TRANSFERASES"/>
    <property type="match status" value="1"/>
</dbReference>
<evidence type="ECO:0000256" key="3">
    <source>
        <dbReference type="ARBA" id="ARBA00022737"/>
    </source>
</evidence>
<accession>A0ABR7W877</accession>
<evidence type="ECO:0000256" key="1">
    <source>
        <dbReference type="ARBA" id="ARBA00007274"/>
    </source>
</evidence>
<keyword evidence="2" id="KW-0808">Transferase</keyword>
<organism evidence="4 5">
    <name type="scientific">Gordonia hankookensis</name>
    <dbReference type="NCBI Taxonomy" id="589403"/>
    <lineage>
        <taxon>Bacteria</taxon>
        <taxon>Bacillati</taxon>
        <taxon>Actinomycetota</taxon>
        <taxon>Actinomycetes</taxon>
        <taxon>Mycobacteriales</taxon>
        <taxon>Gordoniaceae</taxon>
        <taxon>Gordonia</taxon>
    </lineage>
</organism>
<gene>
    <name evidence="4" type="ORF">IDF66_05470</name>
</gene>
<dbReference type="InterPro" id="IPR001451">
    <property type="entry name" value="Hexapep"/>
</dbReference>
<dbReference type="InterPro" id="IPR051159">
    <property type="entry name" value="Hexapeptide_acetyltransf"/>
</dbReference>
<reference evidence="4 5" key="1">
    <citation type="submission" date="2020-09" db="EMBL/GenBank/DDBJ databases">
        <title>Novel species in genus Gordonia.</title>
        <authorList>
            <person name="Zhang G."/>
        </authorList>
    </citation>
    <scope>NUCLEOTIDE SEQUENCE [LARGE SCALE GENOMIC DNA]</scope>
    <source>
        <strain evidence="4 5">ON-33</strain>
    </source>
</reference>
<dbReference type="Gene3D" id="2.160.10.10">
    <property type="entry name" value="Hexapeptide repeat proteins"/>
    <property type="match status" value="1"/>
</dbReference>
<dbReference type="EMBL" id="JACWMS010000001">
    <property type="protein sequence ID" value="MBD1319024.1"/>
    <property type="molecule type" value="Genomic_DNA"/>
</dbReference>
<keyword evidence="5" id="KW-1185">Reference proteome</keyword>
<evidence type="ECO:0000313" key="4">
    <source>
        <dbReference type="EMBL" id="MBD1319024.1"/>
    </source>
</evidence>
<comment type="similarity">
    <text evidence="1">Belongs to the transferase hexapeptide repeat family.</text>
</comment>
<dbReference type="PANTHER" id="PTHR23416:SF23">
    <property type="entry name" value="ACETYLTRANSFERASE C18B11.09C-RELATED"/>
    <property type="match status" value="1"/>
</dbReference>
<keyword evidence="3" id="KW-0677">Repeat</keyword>
<sequence length="152" mass="16440">MWVRGLWLMVSTSILMRWWVPNRVRVAVLRLFGASIGGGCIVRPRVRIDMPWKLSVGDHSWIGEGVWIINPESVALGSNVCVSQEAMLCSGGHDPNSPSFERDSSPIRIEDGVWIAVRATVLRGVTVGAQSTIGAGTVIASSVGPGHVVIRR</sequence>
<dbReference type="InterPro" id="IPR018357">
    <property type="entry name" value="Hexapep_transf_CS"/>
</dbReference>
<dbReference type="PANTHER" id="PTHR23416">
    <property type="entry name" value="SIALIC ACID SYNTHASE-RELATED"/>
    <property type="match status" value="1"/>
</dbReference>
<comment type="caution">
    <text evidence="4">The sequence shown here is derived from an EMBL/GenBank/DDBJ whole genome shotgun (WGS) entry which is preliminary data.</text>
</comment>
<proteinExistence type="inferred from homology"/>
<dbReference type="InterPro" id="IPR011004">
    <property type="entry name" value="Trimer_LpxA-like_sf"/>
</dbReference>
<protein>
    <submittedName>
        <fullName evidence="4">Colanic acid biosynthesis acetyltransferase</fullName>
    </submittedName>
</protein>